<comment type="similarity">
    <text evidence="5">Belongs to the glycosyl hydrolase.</text>
</comment>
<evidence type="ECO:0000256" key="2">
    <source>
        <dbReference type="ARBA" id="ARBA00012755"/>
    </source>
</evidence>
<comment type="catalytic activity">
    <reaction evidence="1 5">
        <text>Hydrolysis of terminal, non-reducing alpha-D-galactose residues in alpha-D-galactosides, including galactose oligosaccharides, galactomannans and galactolipids.</text>
        <dbReference type="EC" id="3.2.1.22"/>
    </reaction>
</comment>
<evidence type="ECO:0000259" key="8">
    <source>
        <dbReference type="Pfam" id="PF16874"/>
    </source>
</evidence>
<feature type="binding site" evidence="7">
    <location>
        <position position="489"/>
    </location>
    <ligand>
        <name>substrate</name>
    </ligand>
</feature>
<gene>
    <name evidence="10" type="ORF">PYE51_01735</name>
</gene>
<protein>
    <recommendedName>
        <fullName evidence="2 5">Alpha-galactosidase</fullName>
        <ecNumber evidence="2 5">3.2.1.22</ecNumber>
    </recommendedName>
</protein>
<evidence type="ECO:0000256" key="3">
    <source>
        <dbReference type="ARBA" id="ARBA00022801"/>
    </source>
</evidence>
<dbReference type="GO" id="GO:0004557">
    <property type="term" value="F:alpha-galactosidase activity"/>
    <property type="evidence" value="ECO:0007669"/>
    <property type="project" value="UniProtKB-UniRule"/>
</dbReference>
<evidence type="ECO:0000256" key="5">
    <source>
        <dbReference type="PIRNR" id="PIRNR005536"/>
    </source>
</evidence>
<dbReference type="RefSeq" id="WP_274701627.1">
    <property type="nucleotide sequence ID" value="NZ_CP118709.1"/>
</dbReference>
<evidence type="ECO:0000313" key="10">
    <source>
        <dbReference type="EMBL" id="WGK81994.1"/>
    </source>
</evidence>
<feature type="domain" description="Glycosyl hydrolase family 36 C-terminal" evidence="8">
    <location>
        <begin position="615"/>
        <end position="692"/>
    </location>
</feature>
<dbReference type="EMBL" id="CP118709">
    <property type="protein sequence ID" value="WGK81994.1"/>
    <property type="molecule type" value="Genomic_DNA"/>
</dbReference>
<dbReference type="Pfam" id="PF02065">
    <property type="entry name" value="Melibiase"/>
    <property type="match status" value="1"/>
</dbReference>
<proteinExistence type="inferred from homology"/>
<feature type="binding site" evidence="7">
    <location>
        <position position="412"/>
    </location>
    <ligand>
        <name>substrate</name>
    </ligand>
</feature>
<dbReference type="InterPro" id="IPR050985">
    <property type="entry name" value="Alpha-glycosidase_related"/>
</dbReference>
<dbReference type="InterPro" id="IPR002252">
    <property type="entry name" value="Glyco_hydro_36"/>
</dbReference>
<evidence type="ECO:0000256" key="7">
    <source>
        <dbReference type="PIRSR" id="PIRSR005536-2"/>
    </source>
</evidence>
<feature type="binding site" evidence="7">
    <location>
        <begin position="445"/>
        <end position="449"/>
    </location>
    <ligand>
        <name>substrate</name>
    </ligand>
</feature>
<dbReference type="InterPro" id="IPR000111">
    <property type="entry name" value="Glyco_hydro_27/36_CS"/>
</dbReference>
<reference evidence="10" key="1">
    <citation type="submission" date="2022-02" db="EMBL/GenBank/DDBJ databases">
        <title>Emergence and expansion in Europe of a Vibrio aestuarianus clonal complex pathogenic for oysters.</title>
        <authorList>
            <person name="Mesnil A."/>
            <person name="Travers M.-A."/>
        </authorList>
    </citation>
    <scope>NUCLEOTIDE SEQUENCE</scope>
    <source>
        <strain evidence="10">U29</strain>
    </source>
</reference>
<dbReference type="Pfam" id="PF16874">
    <property type="entry name" value="Glyco_hydro_36C"/>
    <property type="match status" value="1"/>
</dbReference>
<dbReference type="SUPFAM" id="SSF51445">
    <property type="entry name" value="(Trans)glycosidases"/>
    <property type="match status" value="1"/>
</dbReference>
<name>A0AAX3U6C4_9VIBR</name>
<dbReference type="Gene3D" id="2.60.40.1180">
    <property type="entry name" value="Golgi alpha-mannosidase II"/>
    <property type="match status" value="1"/>
</dbReference>
<dbReference type="InterPro" id="IPR013785">
    <property type="entry name" value="Aldolase_TIM"/>
</dbReference>
<dbReference type="PANTHER" id="PTHR43053:SF3">
    <property type="entry name" value="ALPHA-GALACTOSIDASE C-RELATED"/>
    <property type="match status" value="1"/>
</dbReference>
<sequence length="710" mass="81089">MKAPIIHFNGKNTSVIISTSHLLPEVIYWGEKIENNKSSEEITLALSRPVPQCYLDQDIPFSICPEHSAGYFGMPGLEGHFDDGGWTPKFEKESILQSETGAVFQYIDEQAGLRLDVFFNFDKETDVISFQSKVTNIRNYGIYRLQRLANTLPLPAHACELMQFHGRWCKEFQIERKEWCQGAITQENRRGRTSHESFPGVIVGSKGVSETSGEAYGFHLAWSGNHRLHMEVMSDGRRYCQAEELLLPGEVTLMPDESYTTPWMYATHSPVGLNGMSQNFHQYIRRSVVEWPDSDKPRPIHLNTWEGIYFDHDPGYMKEMATAAKELGVERFIIDDGWFPARNHDSAGLGDWFVDKEKYPQGLHPVADHVTGLGMELGLWFEPEMVNPDSQLCRKHPDWVLATGHYERLTERQQYVLNLQNPACFKYLFNCIDALLAEYPISYIKWDHNRVLVQASHNGLPGVHGQTRAVYRLIDQLRKAHPHVEIESCSSGGARIDMEVLKRTHRFWTSDTNDPVERQTIQQGFSYFFPPELMGAHVGTHASHTSGRRNSIAFRASTALFGHMGMELDPLCLSDEQKCEVKMFFDLHKSYRDLLHRGDLFRLDYPDDTSIAKVMVSKDKSTALVSMAQIQSRSYTLPVPLRLAGLDPDKTYRVQVVSNENDEYTMKKQPAWCEHGVELTGEVLMKVGLQLPVLWPESCLLVGIQQIRVE</sequence>
<evidence type="ECO:0000259" key="9">
    <source>
        <dbReference type="Pfam" id="PF16875"/>
    </source>
</evidence>
<feature type="binding site" evidence="7">
    <location>
        <position position="511"/>
    </location>
    <ligand>
        <name>substrate</name>
    </ligand>
</feature>
<dbReference type="InterPro" id="IPR038417">
    <property type="entry name" value="Alpga-gal_N_sf"/>
</dbReference>
<feature type="binding site" evidence="7">
    <location>
        <begin position="335"/>
        <end position="336"/>
    </location>
    <ligand>
        <name>substrate</name>
    </ligand>
</feature>
<dbReference type="InterPro" id="IPR017853">
    <property type="entry name" value="GH"/>
</dbReference>
<dbReference type="Gene3D" id="2.70.98.60">
    <property type="entry name" value="alpha-galactosidase from lactobacil brevis"/>
    <property type="match status" value="1"/>
</dbReference>
<dbReference type="Gene3D" id="3.20.20.70">
    <property type="entry name" value="Aldolase class I"/>
    <property type="match status" value="1"/>
</dbReference>
<feature type="active site" description="Proton donor" evidence="6">
    <location>
        <position position="511"/>
    </location>
</feature>
<dbReference type="AlphaFoldDB" id="A0AAX3U6C4"/>
<dbReference type="PANTHER" id="PTHR43053">
    <property type="entry name" value="GLYCOSIDASE FAMILY 31"/>
    <property type="match status" value="1"/>
</dbReference>
<evidence type="ECO:0000256" key="4">
    <source>
        <dbReference type="ARBA" id="ARBA00023295"/>
    </source>
</evidence>
<evidence type="ECO:0000256" key="6">
    <source>
        <dbReference type="PIRSR" id="PIRSR005536-1"/>
    </source>
</evidence>
<feature type="domain" description="Glycosyl hydrolase family 36 N-terminal" evidence="9">
    <location>
        <begin position="23"/>
        <end position="253"/>
    </location>
</feature>
<evidence type="ECO:0000256" key="1">
    <source>
        <dbReference type="ARBA" id="ARBA00001255"/>
    </source>
</evidence>
<accession>A0AAX3U6C4</accession>
<dbReference type="CDD" id="cd14791">
    <property type="entry name" value="GH36"/>
    <property type="match status" value="1"/>
</dbReference>
<keyword evidence="4 5" id="KW-0326">Glycosidase</keyword>
<dbReference type="FunFam" id="3.20.20.70:FF:000118">
    <property type="entry name" value="Alpha-galactosidase"/>
    <property type="match status" value="1"/>
</dbReference>
<dbReference type="InterPro" id="IPR031705">
    <property type="entry name" value="Glyco_hydro_36_C"/>
</dbReference>
<dbReference type="PIRSF" id="PIRSF005536">
    <property type="entry name" value="Agal"/>
    <property type="match status" value="1"/>
</dbReference>
<dbReference type="Proteomes" id="UP001239257">
    <property type="component" value="Chromosome 1"/>
</dbReference>
<dbReference type="InterPro" id="IPR013780">
    <property type="entry name" value="Glyco_hydro_b"/>
</dbReference>
<feature type="active site" description="Nucleophile" evidence="6">
    <location>
        <position position="447"/>
    </location>
</feature>
<dbReference type="PROSITE" id="PS00512">
    <property type="entry name" value="ALPHA_GALACTOSIDASE"/>
    <property type="match status" value="1"/>
</dbReference>
<dbReference type="EC" id="3.2.1.22" evidence="2 5"/>
<keyword evidence="3 5" id="KW-0378">Hydrolase</keyword>
<feature type="binding site" evidence="7">
    <location>
        <position position="168"/>
    </location>
    <ligand>
        <name>substrate</name>
    </ligand>
</feature>
<dbReference type="Pfam" id="PF16875">
    <property type="entry name" value="Glyco_hydro_36N"/>
    <property type="match status" value="1"/>
</dbReference>
<dbReference type="PRINTS" id="PR00743">
    <property type="entry name" value="GLHYDRLASE36"/>
</dbReference>
<dbReference type="InterPro" id="IPR031704">
    <property type="entry name" value="Glyco_hydro_36_N"/>
</dbReference>
<dbReference type="GO" id="GO:0016052">
    <property type="term" value="P:carbohydrate catabolic process"/>
    <property type="evidence" value="ECO:0007669"/>
    <property type="project" value="InterPro"/>
</dbReference>
<evidence type="ECO:0000313" key="11">
    <source>
        <dbReference type="Proteomes" id="UP001239257"/>
    </source>
</evidence>
<organism evidence="10 11">
    <name type="scientific">Vibrio aestuarianus</name>
    <dbReference type="NCBI Taxonomy" id="28171"/>
    <lineage>
        <taxon>Bacteria</taxon>
        <taxon>Pseudomonadati</taxon>
        <taxon>Pseudomonadota</taxon>
        <taxon>Gammaproteobacteria</taxon>
        <taxon>Vibrionales</taxon>
        <taxon>Vibrionaceae</taxon>
        <taxon>Vibrio</taxon>
    </lineage>
</organism>